<gene>
    <name evidence="6" type="ORF">PHYBOEH_011063</name>
</gene>
<dbReference type="EMBL" id="JAGDFL010000008">
    <property type="protein sequence ID" value="KAG7401774.1"/>
    <property type="molecule type" value="Genomic_DNA"/>
</dbReference>
<protein>
    <recommendedName>
        <fullName evidence="5">RxLR effector protein</fullName>
    </recommendedName>
</protein>
<sequence length="147" mass="15900">MRLSFIALVAAFVLVATSEGVSGANSNEAKVSALSAADQNEAIDGRILKVDETEDEFNVTPEEEEKAFIVSIPGLSGIKEAVAKLKFRTWFSAKKTPTMVNAELSLATAQSGSINWAYAVGYARYWRNLMYGPYAVDKVIKAGSKDN</sequence>
<comment type="domain">
    <text evidence="5">The RxLR-dEER motif acts to carry the protein into the host cell cytoplasm through binding to cell surface phosphatidylinositol-3-phosphate.</text>
</comment>
<organism evidence="6 7">
    <name type="scientific">Phytophthora boehmeriae</name>
    <dbReference type="NCBI Taxonomy" id="109152"/>
    <lineage>
        <taxon>Eukaryota</taxon>
        <taxon>Sar</taxon>
        <taxon>Stramenopiles</taxon>
        <taxon>Oomycota</taxon>
        <taxon>Peronosporomycetes</taxon>
        <taxon>Peronosporales</taxon>
        <taxon>Peronosporaceae</taxon>
        <taxon>Phytophthora</taxon>
    </lineage>
</organism>
<evidence type="ECO:0000256" key="1">
    <source>
        <dbReference type="ARBA" id="ARBA00004613"/>
    </source>
</evidence>
<evidence type="ECO:0000256" key="4">
    <source>
        <dbReference type="ARBA" id="ARBA00022729"/>
    </source>
</evidence>
<feature type="chain" id="PRO_5044984149" description="RxLR effector protein" evidence="5">
    <location>
        <begin position="24"/>
        <end position="147"/>
    </location>
</feature>
<dbReference type="Pfam" id="PF16810">
    <property type="entry name" value="RXLR"/>
    <property type="match status" value="1"/>
</dbReference>
<proteinExistence type="inferred from homology"/>
<evidence type="ECO:0000313" key="7">
    <source>
        <dbReference type="Proteomes" id="UP000693981"/>
    </source>
</evidence>
<reference evidence="6" key="1">
    <citation type="submission" date="2021-02" db="EMBL/GenBank/DDBJ databases">
        <authorList>
            <person name="Palmer J.M."/>
        </authorList>
    </citation>
    <scope>NUCLEOTIDE SEQUENCE</scope>
    <source>
        <strain evidence="6">SCRP23</strain>
    </source>
</reference>
<dbReference type="AlphaFoldDB" id="A0A8T1X8T6"/>
<dbReference type="Proteomes" id="UP000693981">
    <property type="component" value="Unassembled WGS sequence"/>
</dbReference>
<name>A0A8T1X8T6_9STRA</name>
<comment type="similarity">
    <text evidence="2 5">Belongs to the RxLR effector family.</text>
</comment>
<evidence type="ECO:0000313" key="6">
    <source>
        <dbReference type="EMBL" id="KAG7401774.1"/>
    </source>
</evidence>
<keyword evidence="7" id="KW-1185">Reference proteome</keyword>
<dbReference type="InterPro" id="IPR031825">
    <property type="entry name" value="RXLR"/>
</dbReference>
<evidence type="ECO:0000256" key="2">
    <source>
        <dbReference type="ARBA" id="ARBA00010400"/>
    </source>
</evidence>
<comment type="subcellular location">
    <subcellularLocation>
        <location evidence="1 5">Secreted</location>
    </subcellularLocation>
</comment>
<keyword evidence="4 5" id="KW-0732">Signal</keyword>
<comment type="caution">
    <text evidence="6">The sequence shown here is derived from an EMBL/GenBank/DDBJ whole genome shotgun (WGS) entry which is preliminary data.</text>
</comment>
<feature type="signal peptide" evidence="5">
    <location>
        <begin position="1"/>
        <end position="23"/>
    </location>
</feature>
<accession>A0A8T1X8T6</accession>
<dbReference type="OrthoDB" id="108180at2759"/>
<evidence type="ECO:0000256" key="3">
    <source>
        <dbReference type="ARBA" id="ARBA00022525"/>
    </source>
</evidence>
<comment type="function">
    <text evidence="5">Effector that suppresses plant defense responses during pathogen infection.</text>
</comment>
<keyword evidence="3 5" id="KW-0964">Secreted</keyword>
<evidence type="ECO:0000256" key="5">
    <source>
        <dbReference type="RuleBase" id="RU367124"/>
    </source>
</evidence>